<reference evidence="2 3" key="1">
    <citation type="submission" date="2018-05" db="EMBL/GenBank/DDBJ databases">
        <title>Genome sequencing and assembly of the regulated plant pathogen Lachnellula willkommii and related sister species for the development of diagnostic species identification markers.</title>
        <authorList>
            <person name="Giroux E."/>
            <person name="Bilodeau G."/>
        </authorList>
    </citation>
    <scope>NUCLEOTIDE SEQUENCE [LARGE SCALE GENOMIC DNA]</scope>
    <source>
        <strain evidence="2 3">CBS 268.59</strain>
    </source>
</reference>
<dbReference type="SUPFAM" id="SSF53098">
    <property type="entry name" value="Ribonuclease H-like"/>
    <property type="match status" value="1"/>
</dbReference>
<evidence type="ECO:0000259" key="1">
    <source>
        <dbReference type="Pfam" id="PF01612"/>
    </source>
</evidence>
<comment type="caution">
    <text evidence="2">The sequence shown here is derived from an EMBL/GenBank/DDBJ whole genome shotgun (WGS) entry which is preliminary data.</text>
</comment>
<dbReference type="EMBL" id="QGMK01000622">
    <property type="protein sequence ID" value="TVY80733.1"/>
    <property type="molecule type" value="Genomic_DNA"/>
</dbReference>
<keyword evidence="3" id="KW-1185">Reference proteome</keyword>
<dbReference type="InterPro" id="IPR002562">
    <property type="entry name" value="3'-5'_exonuclease_dom"/>
</dbReference>
<name>A0A8T9CCU6_9HELO</name>
<protein>
    <recommendedName>
        <fullName evidence="1">3'-5' exonuclease domain-containing protein</fullName>
    </recommendedName>
</protein>
<evidence type="ECO:0000313" key="2">
    <source>
        <dbReference type="EMBL" id="TVY80733.1"/>
    </source>
</evidence>
<proteinExistence type="predicted"/>
<dbReference type="PANTHER" id="PTHR43040">
    <property type="entry name" value="RIBONUCLEASE D"/>
    <property type="match status" value="1"/>
</dbReference>
<dbReference type="GO" id="GO:0008408">
    <property type="term" value="F:3'-5' exonuclease activity"/>
    <property type="evidence" value="ECO:0007669"/>
    <property type="project" value="InterPro"/>
</dbReference>
<dbReference type="Gene3D" id="3.30.420.10">
    <property type="entry name" value="Ribonuclease H-like superfamily/Ribonuclease H"/>
    <property type="match status" value="1"/>
</dbReference>
<feature type="domain" description="3'-5' exonuclease" evidence="1">
    <location>
        <begin position="60"/>
        <end position="188"/>
    </location>
</feature>
<dbReference type="Proteomes" id="UP000469558">
    <property type="component" value="Unassembled WGS sequence"/>
</dbReference>
<evidence type="ECO:0000313" key="3">
    <source>
        <dbReference type="Proteomes" id="UP000469558"/>
    </source>
</evidence>
<accession>A0A8T9CCU6</accession>
<dbReference type="GO" id="GO:0003676">
    <property type="term" value="F:nucleic acid binding"/>
    <property type="evidence" value="ECO:0007669"/>
    <property type="project" value="InterPro"/>
</dbReference>
<dbReference type="OrthoDB" id="26838at2759"/>
<dbReference type="InterPro" id="IPR036397">
    <property type="entry name" value="RNaseH_sf"/>
</dbReference>
<gene>
    <name evidence="2" type="ORF">LSUE1_G005971</name>
</gene>
<organism evidence="2 3">
    <name type="scientific">Lachnellula suecica</name>
    <dbReference type="NCBI Taxonomy" id="602035"/>
    <lineage>
        <taxon>Eukaryota</taxon>
        <taxon>Fungi</taxon>
        <taxon>Dikarya</taxon>
        <taxon>Ascomycota</taxon>
        <taxon>Pezizomycotina</taxon>
        <taxon>Leotiomycetes</taxon>
        <taxon>Helotiales</taxon>
        <taxon>Lachnaceae</taxon>
        <taxon>Lachnellula</taxon>
    </lineage>
</organism>
<dbReference type="AlphaFoldDB" id="A0A8T9CCU6"/>
<dbReference type="Pfam" id="PF01612">
    <property type="entry name" value="DNA_pol_A_exo1"/>
    <property type="match status" value="1"/>
</dbReference>
<dbReference type="PANTHER" id="PTHR43040:SF1">
    <property type="entry name" value="RIBONUCLEASE D"/>
    <property type="match status" value="1"/>
</dbReference>
<dbReference type="GO" id="GO:0006139">
    <property type="term" value="P:nucleobase-containing compound metabolic process"/>
    <property type="evidence" value="ECO:0007669"/>
    <property type="project" value="InterPro"/>
</dbReference>
<sequence length="239" mass="26078">MEENHLTNTSGALARAIGQLSLLPQPSISVKKQETSAVADTSNETNIISIPPSGLIDTSAAISILIDTLVDLPTNPPSLYVDLEGIYLSRLGSISILQLFVAPTNETYLLDVHILGDKVFSTPGTNGSTFKTILESASIPKVFFDVRNDSDALFSHFNIKLAGVVDLQLMELATRTSRKKFVNGLSKCIERDLLSTYSEKQGMKNTKEAGLKLFAPERGGSYDVFNVRPLPNEIRLYCL</sequence>
<dbReference type="InterPro" id="IPR012337">
    <property type="entry name" value="RNaseH-like_sf"/>
</dbReference>